<proteinExistence type="predicted"/>
<evidence type="ECO:0000259" key="4">
    <source>
        <dbReference type="PROSITE" id="PS50949"/>
    </source>
</evidence>
<dbReference type="GO" id="GO:0003677">
    <property type="term" value="F:DNA binding"/>
    <property type="evidence" value="ECO:0007669"/>
    <property type="project" value="UniProtKB-KW"/>
</dbReference>
<dbReference type="AlphaFoldDB" id="A0A853CZV3"/>
<name>A0A853CZV3_9MICO</name>
<organism evidence="5 6">
    <name type="scientific">Leifsonia shinshuensis</name>
    <dbReference type="NCBI Taxonomy" id="150026"/>
    <lineage>
        <taxon>Bacteria</taxon>
        <taxon>Bacillati</taxon>
        <taxon>Actinomycetota</taxon>
        <taxon>Actinomycetes</taxon>
        <taxon>Micrococcales</taxon>
        <taxon>Microbacteriaceae</taxon>
        <taxon>Leifsonia</taxon>
    </lineage>
</organism>
<dbReference type="InterPro" id="IPR008920">
    <property type="entry name" value="TF_FadR/GntR_C"/>
</dbReference>
<sequence>MPIPRSPEQSASPRELVRERVYAQLREAILSGVLLPGERLDEGELRAWLGVSGTPIRQALHTLSLEGLVDTAPQSHSAVIAPRPEEAHDTLQTLGVLVVGATILTLPQLGDADRAALAELAAAVTVQQERGDIPSISKAAENYFGSLVRLCPNPVLNEVIAQAAPSLGYHVNVTYRALDADLAQLARDYTALSAALLVEDDARAIDLTKRIFSIGTARAA</sequence>
<dbReference type="SUPFAM" id="SSF48008">
    <property type="entry name" value="GntR ligand-binding domain-like"/>
    <property type="match status" value="1"/>
</dbReference>
<dbReference type="InterPro" id="IPR036390">
    <property type="entry name" value="WH_DNA-bd_sf"/>
</dbReference>
<dbReference type="CDD" id="cd07377">
    <property type="entry name" value="WHTH_GntR"/>
    <property type="match status" value="1"/>
</dbReference>
<dbReference type="PANTHER" id="PTHR43537">
    <property type="entry name" value="TRANSCRIPTIONAL REGULATOR, GNTR FAMILY"/>
    <property type="match status" value="1"/>
</dbReference>
<dbReference type="InterPro" id="IPR011711">
    <property type="entry name" value="GntR_C"/>
</dbReference>
<dbReference type="InterPro" id="IPR000524">
    <property type="entry name" value="Tscrpt_reg_HTH_GntR"/>
</dbReference>
<reference evidence="5 6" key="1">
    <citation type="submission" date="2020-07" db="EMBL/GenBank/DDBJ databases">
        <title>Sequencing the genomes of 1000 actinobacteria strains.</title>
        <authorList>
            <person name="Klenk H.-P."/>
        </authorList>
    </citation>
    <scope>NUCLEOTIDE SEQUENCE [LARGE SCALE GENOMIC DNA]</scope>
    <source>
        <strain evidence="5 6">DSM 15165</strain>
    </source>
</reference>
<dbReference type="GO" id="GO:0003700">
    <property type="term" value="F:DNA-binding transcription factor activity"/>
    <property type="evidence" value="ECO:0007669"/>
    <property type="project" value="InterPro"/>
</dbReference>
<evidence type="ECO:0000256" key="1">
    <source>
        <dbReference type="ARBA" id="ARBA00023015"/>
    </source>
</evidence>
<dbReference type="EMBL" id="JACCFL010000001">
    <property type="protein sequence ID" value="NYJ25709.1"/>
    <property type="molecule type" value="Genomic_DNA"/>
</dbReference>
<dbReference type="SUPFAM" id="SSF46785">
    <property type="entry name" value="Winged helix' DNA-binding domain"/>
    <property type="match status" value="1"/>
</dbReference>
<gene>
    <name evidence="5" type="ORF">HNR13_003996</name>
</gene>
<dbReference type="Pfam" id="PF07729">
    <property type="entry name" value="FCD"/>
    <property type="match status" value="1"/>
</dbReference>
<dbReference type="Gene3D" id="1.10.10.10">
    <property type="entry name" value="Winged helix-like DNA-binding domain superfamily/Winged helix DNA-binding domain"/>
    <property type="match status" value="1"/>
</dbReference>
<dbReference type="PANTHER" id="PTHR43537:SF24">
    <property type="entry name" value="GLUCONATE OPERON TRANSCRIPTIONAL REPRESSOR"/>
    <property type="match status" value="1"/>
</dbReference>
<dbReference type="Pfam" id="PF00392">
    <property type="entry name" value="GntR"/>
    <property type="match status" value="1"/>
</dbReference>
<protein>
    <submittedName>
        <fullName evidence="5">DNA-binding GntR family transcriptional regulator</fullName>
    </submittedName>
</protein>
<dbReference type="SMART" id="SM00345">
    <property type="entry name" value="HTH_GNTR"/>
    <property type="match status" value="1"/>
</dbReference>
<evidence type="ECO:0000256" key="2">
    <source>
        <dbReference type="ARBA" id="ARBA00023125"/>
    </source>
</evidence>
<evidence type="ECO:0000313" key="5">
    <source>
        <dbReference type="EMBL" id="NYJ25709.1"/>
    </source>
</evidence>
<dbReference type="InterPro" id="IPR036388">
    <property type="entry name" value="WH-like_DNA-bd_sf"/>
</dbReference>
<dbReference type="PROSITE" id="PS50949">
    <property type="entry name" value="HTH_GNTR"/>
    <property type="match status" value="1"/>
</dbReference>
<comment type="caution">
    <text evidence="5">The sequence shown here is derived from an EMBL/GenBank/DDBJ whole genome shotgun (WGS) entry which is preliminary data.</text>
</comment>
<dbReference type="RefSeq" id="WP_179608572.1">
    <property type="nucleotide sequence ID" value="NZ_BAABEH010000001.1"/>
</dbReference>
<feature type="domain" description="HTH gntR-type" evidence="4">
    <location>
        <begin position="15"/>
        <end position="83"/>
    </location>
</feature>
<dbReference type="Gene3D" id="1.20.120.530">
    <property type="entry name" value="GntR ligand-binding domain-like"/>
    <property type="match status" value="1"/>
</dbReference>
<keyword evidence="1" id="KW-0805">Transcription regulation</keyword>
<evidence type="ECO:0000313" key="6">
    <source>
        <dbReference type="Proteomes" id="UP000578352"/>
    </source>
</evidence>
<keyword evidence="2 5" id="KW-0238">DNA-binding</keyword>
<accession>A0A853CZV3</accession>
<dbReference type="Proteomes" id="UP000578352">
    <property type="component" value="Unassembled WGS sequence"/>
</dbReference>
<evidence type="ECO:0000256" key="3">
    <source>
        <dbReference type="ARBA" id="ARBA00023163"/>
    </source>
</evidence>
<keyword evidence="3" id="KW-0804">Transcription</keyword>